<dbReference type="InterPro" id="IPR000627">
    <property type="entry name" value="Intradiol_dOase_C"/>
</dbReference>
<keyword evidence="5" id="KW-0560">Oxidoreductase</keyword>
<comment type="similarity">
    <text evidence="2">Belongs to the intradiol ring-cleavage dioxygenase family.</text>
</comment>
<name>A0A1K2I3E5_9HYPH</name>
<keyword evidence="4 9" id="KW-0223">Dioxygenase</keyword>
<dbReference type="InterPro" id="IPR015889">
    <property type="entry name" value="Intradiol_dOase_core"/>
</dbReference>
<keyword evidence="3" id="KW-0479">Metal-binding</keyword>
<accession>A0A1K2I3E5</accession>
<dbReference type="RefSeq" id="WP_425290590.1">
    <property type="nucleotide sequence ID" value="NZ_FPKU01000004.1"/>
</dbReference>
<dbReference type="STRING" id="665118.SAMN02983003_4060"/>
<dbReference type="Gene3D" id="2.60.130.10">
    <property type="entry name" value="Aromatic compound dioxygenase"/>
    <property type="match status" value="1"/>
</dbReference>
<evidence type="ECO:0000259" key="8">
    <source>
        <dbReference type="Pfam" id="PF04444"/>
    </source>
</evidence>
<dbReference type="GO" id="GO:0009712">
    <property type="term" value="P:catechol-containing compound metabolic process"/>
    <property type="evidence" value="ECO:0007669"/>
    <property type="project" value="InterPro"/>
</dbReference>
<evidence type="ECO:0000256" key="6">
    <source>
        <dbReference type="ARBA" id="ARBA00023004"/>
    </source>
</evidence>
<dbReference type="PANTHER" id="PTHR33711">
    <property type="entry name" value="DIOXYGENASE, PUTATIVE (AFU_ORTHOLOGUE AFUA_2G02910)-RELATED"/>
    <property type="match status" value="1"/>
</dbReference>
<proteinExistence type="inferred from homology"/>
<reference evidence="9 10" key="1">
    <citation type="submission" date="2016-11" db="EMBL/GenBank/DDBJ databases">
        <authorList>
            <person name="Jaros S."/>
            <person name="Januszkiewicz K."/>
            <person name="Wedrychowicz H."/>
        </authorList>
    </citation>
    <scope>NUCLEOTIDE SEQUENCE [LARGE SCALE GENOMIC DNA]</scope>
    <source>
        <strain evidence="9 10">ATCC 23634</strain>
    </source>
</reference>
<dbReference type="Pfam" id="PF00775">
    <property type="entry name" value="Dioxygenase_C"/>
    <property type="match status" value="1"/>
</dbReference>
<evidence type="ECO:0000313" key="10">
    <source>
        <dbReference type="Proteomes" id="UP000183447"/>
    </source>
</evidence>
<keyword evidence="6" id="KW-0408">Iron</keyword>
<dbReference type="Pfam" id="PF04444">
    <property type="entry name" value="Dioxygenase_N"/>
    <property type="match status" value="1"/>
</dbReference>
<protein>
    <submittedName>
        <fullName evidence="9">Hydroxyquinol 1,2-dioxygenase</fullName>
    </submittedName>
</protein>
<evidence type="ECO:0000313" key="9">
    <source>
        <dbReference type="EMBL" id="SFZ86865.1"/>
    </source>
</evidence>
<evidence type="ECO:0000256" key="3">
    <source>
        <dbReference type="ARBA" id="ARBA00022723"/>
    </source>
</evidence>
<dbReference type="InterPro" id="IPR007535">
    <property type="entry name" value="Catechol_dOase_N"/>
</dbReference>
<evidence type="ECO:0000256" key="2">
    <source>
        <dbReference type="ARBA" id="ARBA00007825"/>
    </source>
</evidence>
<evidence type="ECO:0000256" key="1">
    <source>
        <dbReference type="ARBA" id="ARBA00001965"/>
    </source>
</evidence>
<keyword evidence="10" id="KW-1185">Reference proteome</keyword>
<dbReference type="Proteomes" id="UP000183447">
    <property type="component" value="Unassembled WGS sequence"/>
</dbReference>
<dbReference type="AlphaFoldDB" id="A0A1K2I3E5"/>
<feature type="domain" description="Catechol dioxygenase N-terminal" evidence="8">
    <location>
        <begin position="30"/>
        <end position="100"/>
    </location>
</feature>
<evidence type="ECO:0000256" key="4">
    <source>
        <dbReference type="ARBA" id="ARBA00022964"/>
    </source>
</evidence>
<dbReference type="GO" id="GO:0018576">
    <property type="term" value="F:catechol 1,2-dioxygenase activity"/>
    <property type="evidence" value="ECO:0007669"/>
    <property type="project" value="InterPro"/>
</dbReference>
<evidence type="ECO:0000259" key="7">
    <source>
        <dbReference type="Pfam" id="PF00775"/>
    </source>
</evidence>
<dbReference type="SUPFAM" id="SSF49482">
    <property type="entry name" value="Aromatic compound dioxygenase"/>
    <property type="match status" value="1"/>
</dbReference>
<evidence type="ECO:0000256" key="5">
    <source>
        <dbReference type="ARBA" id="ARBA00023002"/>
    </source>
</evidence>
<gene>
    <name evidence="9" type="ORF">SAMN02983003_4060</name>
</gene>
<sequence length="296" mass="32066">MTARVSAMADHEALNPLTRQVVASFEAAPDPRLRQVMQSLVMHLHAFAEDVQLTMSEWEAAIGFLTQTGQKCDDKRQEFILLSDTLGLSMLVDAINHKTTGGVTETTVLGPFYVPPLAETPSGSDIAGDTEGTPLHVVAQVTSPDGAPVADAWVDVWQADDDGYYDVQKPGQTENLRARFRTDAEGRVSFWSIVPTSYPIPTDGPVGRMLGAVGRHPYRPAHVHFMIGKDGYETLVTHLFMAGDAYLHSDAVFGVKDELIVTPLDVAEGATEAGDRVGPHKRLDYVFGLRPSAPAA</sequence>
<dbReference type="InterPro" id="IPR050770">
    <property type="entry name" value="Intradiol_RC_Dioxygenase"/>
</dbReference>
<comment type="cofactor">
    <cofactor evidence="1">
        <name>Fe(3+)</name>
        <dbReference type="ChEBI" id="CHEBI:29034"/>
    </cofactor>
</comment>
<dbReference type="GO" id="GO:0008199">
    <property type="term" value="F:ferric iron binding"/>
    <property type="evidence" value="ECO:0007669"/>
    <property type="project" value="InterPro"/>
</dbReference>
<organism evidence="9 10">
    <name type="scientific">Devosia enhydra</name>
    <dbReference type="NCBI Taxonomy" id="665118"/>
    <lineage>
        <taxon>Bacteria</taxon>
        <taxon>Pseudomonadati</taxon>
        <taxon>Pseudomonadota</taxon>
        <taxon>Alphaproteobacteria</taxon>
        <taxon>Hyphomicrobiales</taxon>
        <taxon>Devosiaceae</taxon>
        <taxon>Devosia</taxon>
    </lineage>
</organism>
<feature type="domain" description="Intradiol ring-cleavage dioxygenases" evidence="7">
    <location>
        <begin position="111"/>
        <end position="269"/>
    </location>
</feature>
<dbReference type="EMBL" id="FPKU01000004">
    <property type="protein sequence ID" value="SFZ86865.1"/>
    <property type="molecule type" value="Genomic_DNA"/>
</dbReference>
<dbReference type="PANTHER" id="PTHR33711:SF7">
    <property type="entry name" value="INTRADIOL RING-CLEAVAGE DIOXYGENASES DOMAIN-CONTAINING PROTEIN-RELATED"/>
    <property type="match status" value="1"/>
</dbReference>